<evidence type="ECO:0000313" key="9">
    <source>
        <dbReference type="EMBL" id="AEP28867.1"/>
    </source>
</evidence>
<reference evidence="9 10" key="1">
    <citation type="journal article" date="2011" name="J. Bacteriol.">
        <title>Complete genome sequence of seawater bacterium Glaciecola nitratireducens FR1064T.</title>
        <authorList>
            <person name="Bian F."/>
            <person name="Qin Q.L."/>
            <person name="Xie B.B."/>
            <person name="Shu Y.L."/>
            <person name="Zhang X.Y."/>
            <person name="Yu Y."/>
            <person name="Chen B."/>
            <person name="Chen X.L."/>
            <person name="Zhou B.C."/>
            <person name="Zhang Y.Z."/>
        </authorList>
    </citation>
    <scope>NUCLEOTIDE SEQUENCE [LARGE SCALE GENOMIC DNA]</scope>
    <source>
        <strain evidence="10">JCM 12485 / KCTC 12276 / FR1064</strain>
    </source>
</reference>
<dbReference type="KEGG" id="gni:GNIT_0723"/>
<evidence type="ECO:0000256" key="4">
    <source>
        <dbReference type="ARBA" id="ARBA00022691"/>
    </source>
</evidence>
<dbReference type="CDD" id="cd02440">
    <property type="entry name" value="AdoMet_MTases"/>
    <property type="match status" value="1"/>
</dbReference>
<feature type="binding site" evidence="6">
    <location>
        <position position="312"/>
    </location>
    <ligand>
        <name>S-adenosyl-L-methionine</name>
        <dbReference type="ChEBI" id="CHEBI:59789"/>
    </ligand>
</feature>
<dbReference type="NCBIfam" id="TIGR00479">
    <property type="entry name" value="rumA"/>
    <property type="match status" value="1"/>
</dbReference>
<dbReference type="Gene3D" id="2.40.50.140">
    <property type="entry name" value="Nucleic acid-binding proteins"/>
    <property type="match status" value="1"/>
</dbReference>
<keyword evidence="1" id="KW-0004">4Fe-4S</keyword>
<protein>
    <submittedName>
        <fullName evidence="9">RNA methyltransferase, TrmA family protein</fullName>
    </submittedName>
</protein>
<dbReference type="RefSeq" id="WP_014107742.1">
    <property type="nucleotide sequence ID" value="NC_016041.1"/>
</dbReference>
<name>G4QFT2_GLANF</name>
<dbReference type="Proteomes" id="UP000009282">
    <property type="component" value="Chromosome"/>
</dbReference>
<dbReference type="Gene3D" id="3.40.50.150">
    <property type="entry name" value="Vaccinia Virus protein VP39"/>
    <property type="match status" value="1"/>
</dbReference>
<comment type="similarity">
    <text evidence="6">Belongs to the class I-like SAM-binding methyltransferase superfamily. RNA M5U methyltransferase family.</text>
</comment>
<evidence type="ECO:0000256" key="5">
    <source>
        <dbReference type="ARBA" id="ARBA00023014"/>
    </source>
</evidence>
<keyword evidence="3 6" id="KW-0808">Transferase</keyword>
<evidence type="ECO:0000313" key="10">
    <source>
        <dbReference type="Proteomes" id="UP000009282"/>
    </source>
</evidence>
<accession>G4QFT2</accession>
<dbReference type="STRING" id="1085623.GNIT_0723"/>
<feature type="active site" description="Nucleophile" evidence="6">
    <location>
        <position position="436"/>
    </location>
</feature>
<dbReference type="Gene3D" id="2.40.50.1070">
    <property type="match status" value="1"/>
</dbReference>
<dbReference type="PANTHER" id="PTHR11061:SF49">
    <property type="entry name" value="23S RRNA (URACIL(1939)-C(5))-METHYLTRANSFERASE RLMD"/>
    <property type="match status" value="1"/>
</dbReference>
<keyword evidence="1" id="KW-0479">Metal-binding</keyword>
<dbReference type="PROSITE" id="PS01230">
    <property type="entry name" value="TRMA_1"/>
    <property type="match status" value="1"/>
</dbReference>
<proteinExistence type="inferred from homology"/>
<dbReference type="InterPro" id="IPR029063">
    <property type="entry name" value="SAM-dependent_MTases_sf"/>
</dbReference>
<keyword evidence="5" id="KW-0411">Iron-sulfur</keyword>
<sequence length="478" mass="52933">MVQFFKAKKPSSSGKKRPQRNRTQVKAEHEFVEFSADVIDHHGNGICLSHQPIIVVPATIPGESYRVEILTKKQKVWHGKIAKVLQVHESARVEPFCPYVTTCGGCSHQAFRADYLIEAKQASLKSYLENVISSSRLKHCEWGDAIHSDISDMQHGYRRRARLAIDARNPDEIKIGFRQEKSNKVVDIPKCAVLVESLHDVYAQLVSLIKRLPSVSSIGHITLTEGSERAQVCLHLTKSLSAESVNMLVAEQKASGTEYVIESKGSKLLNVSVLDGADKSSDVGEDVIFDAKFSISDIPSLKIAVTANNFIQVNKHVNQQMLRLAKEWLNPSAEDCIVDLFSGMGNFSLALASYCKEVIGVEGIPEMVQQASANAQLNGISNCRFEHFDLNNLAAKATLDIPQGALFIVDPSRAGALEIMKVISVFKPQKILYVSCNPTSFARDVEVLPNTYEITKIRALDMFPFTKHIEMIALISSK</sequence>
<feature type="active site" evidence="7">
    <location>
        <position position="436"/>
    </location>
</feature>
<evidence type="ECO:0000256" key="1">
    <source>
        <dbReference type="ARBA" id="ARBA00022485"/>
    </source>
</evidence>
<dbReference type="HOGENOM" id="CLU_014689_8_1_6"/>
<dbReference type="PANTHER" id="PTHR11061">
    <property type="entry name" value="RNA M5U METHYLTRANSFERASE"/>
    <property type="match status" value="1"/>
</dbReference>
<evidence type="ECO:0000256" key="2">
    <source>
        <dbReference type="ARBA" id="ARBA00022603"/>
    </source>
</evidence>
<evidence type="ECO:0000256" key="6">
    <source>
        <dbReference type="PROSITE-ProRule" id="PRU01024"/>
    </source>
</evidence>
<dbReference type="PROSITE" id="PS51687">
    <property type="entry name" value="SAM_MT_RNA_M5U"/>
    <property type="match status" value="1"/>
</dbReference>
<dbReference type="SUPFAM" id="SSF53335">
    <property type="entry name" value="S-adenosyl-L-methionine-dependent methyltransferases"/>
    <property type="match status" value="1"/>
</dbReference>
<feature type="compositionally biased region" description="Basic residues" evidence="8">
    <location>
        <begin position="1"/>
        <end position="20"/>
    </location>
</feature>
<dbReference type="InterPro" id="IPR010280">
    <property type="entry name" value="U5_MeTrfase_fam"/>
</dbReference>
<keyword evidence="1" id="KW-0408">Iron</keyword>
<dbReference type="InterPro" id="IPR030390">
    <property type="entry name" value="MeTrfase_TrmA_AS"/>
</dbReference>
<feature type="binding site" evidence="6">
    <location>
        <position position="410"/>
    </location>
    <ligand>
        <name>S-adenosyl-L-methionine</name>
        <dbReference type="ChEBI" id="CHEBI:59789"/>
    </ligand>
</feature>
<feature type="binding site" evidence="6">
    <location>
        <position position="341"/>
    </location>
    <ligand>
        <name>S-adenosyl-L-methionine</name>
        <dbReference type="ChEBI" id="CHEBI:59789"/>
    </ligand>
</feature>
<gene>
    <name evidence="9" type="primary">rumA</name>
    <name evidence="9" type="ordered locus">GNIT_0723</name>
</gene>
<dbReference type="EMBL" id="CP003060">
    <property type="protein sequence ID" value="AEP28867.1"/>
    <property type="molecule type" value="Genomic_DNA"/>
</dbReference>
<evidence type="ECO:0000256" key="8">
    <source>
        <dbReference type="SAM" id="MobiDB-lite"/>
    </source>
</evidence>
<dbReference type="SUPFAM" id="SSF50249">
    <property type="entry name" value="Nucleic acid-binding proteins"/>
    <property type="match status" value="1"/>
</dbReference>
<dbReference type="AlphaFoldDB" id="G4QFT2"/>
<keyword evidence="2 6" id="KW-0489">Methyltransferase</keyword>
<keyword evidence="4 6" id="KW-0949">S-adenosyl-L-methionine</keyword>
<organism evidence="9 10">
    <name type="scientific">Glaciecola nitratireducens (strain JCM 12485 / KCTC 12276 / FR1064)</name>
    <dbReference type="NCBI Taxonomy" id="1085623"/>
    <lineage>
        <taxon>Bacteria</taxon>
        <taxon>Pseudomonadati</taxon>
        <taxon>Pseudomonadota</taxon>
        <taxon>Gammaproteobacteria</taxon>
        <taxon>Alteromonadales</taxon>
        <taxon>Alteromonadaceae</taxon>
        <taxon>Brumicola</taxon>
    </lineage>
</organism>
<dbReference type="InterPro" id="IPR012340">
    <property type="entry name" value="NA-bd_OB-fold"/>
</dbReference>
<evidence type="ECO:0000256" key="7">
    <source>
        <dbReference type="PROSITE-ProRule" id="PRU10015"/>
    </source>
</evidence>
<dbReference type="GO" id="GO:0051539">
    <property type="term" value="F:4 iron, 4 sulfur cluster binding"/>
    <property type="evidence" value="ECO:0007669"/>
    <property type="project" value="UniProtKB-KW"/>
</dbReference>
<feature type="binding site" evidence="6">
    <location>
        <position position="362"/>
    </location>
    <ligand>
        <name>S-adenosyl-L-methionine</name>
        <dbReference type="ChEBI" id="CHEBI:59789"/>
    </ligand>
</feature>
<feature type="region of interest" description="Disordered" evidence="8">
    <location>
        <begin position="1"/>
        <end position="24"/>
    </location>
</feature>
<dbReference type="OrthoDB" id="9804590at2"/>
<dbReference type="eggNOG" id="COG2265">
    <property type="taxonomic scope" value="Bacteria"/>
</dbReference>
<dbReference type="Pfam" id="PF05958">
    <property type="entry name" value="tRNA_U5-meth_tr"/>
    <property type="match status" value="1"/>
</dbReference>
<dbReference type="GO" id="GO:0070475">
    <property type="term" value="P:rRNA base methylation"/>
    <property type="evidence" value="ECO:0007669"/>
    <property type="project" value="TreeGrafter"/>
</dbReference>
<keyword evidence="10" id="KW-1185">Reference proteome</keyword>
<evidence type="ECO:0000256" key="3">
    <source>
        <dbReference type="ARBA" id="ARBA00022679"/>
    </source>
</evidence>
<dbReference type="GO" id="GO:0070041">
    <property type="term" value="F:rRNA (uridine-C5-)-methyltransferase activity"/>
    <property type="evidence" value="ECO:0007669"/>
    <property type="project" value="TreeGrafter"/>
</dbReference>